<dbReference type="SMART" id="SM00635">
    <property type="entry name" value="BID_2"/>
    <property type="match status" value="1"/>
</dbReference>
<dbReference type="InterPro" id="IPR008964">
    <property type="entry name" value="Invasin/intimin_cell_adhesion"/>
</dbReference>
<evidence type="ECO:0000256" key="2">
    <source>
        <dbReference type="ARBA" id="ARBA00022729"/>
    </source>
</evidence>
<protein>
    <submittedName>
        <fullName evidence="4">Polysaccharide deacetylase</fullName>
    </submittedName>
</protein>
<dbReference type="PROSITE" id="PS51257">
    <property type="entry name" value="PROKAR_LIPOPROTEIN"/>
    <property type="match status" value="1"/>
</dbReference>
<dbReference type="AlphaFoldDB" id="E6U3K3"/>
<dbReference type="InterPro" id="IPR002509">
    <property type="entry name" value="NODB_dom"/>
</dbReference>
<keyword evidence="2" id="KW-0732">Signal</keyword>
<dbReference type="HOGENOM" id="CLU_766718_0_0_9"/>
<keyword evidence="5" id="KW-1185">Reference proteome</keyword>
<dbReference type="SUPFAM" id="SSF88713">
    <property type="entry name" value="Glycoside hydrolase/deacetylase"/>
    <property type="match status" value="1"/>
</dbReference>
<dbReference type="PANTHER" id="PTHR34216">
    <property type="match status" value="1"/>
</dbReference>
<sequence>MKQSARIGGKAIRPRFFLLLFLAAFMLVGLVSCSKPHTATGVTAVHLPKTAVSLSVGGTYAIYPLADPPTVNTTFTYESDNTAVATVDANGLVKAVAPGKAAVKVTGGGKSTDCAVTVTSQSGGSSSTASSASVAVSNPAWTNTKVPILMYHSISVVSGNNLCVPPDLFDSEMNWLHTNGYTTLSMDELYAHMNAHTALPDKTAVITLDDGYFDNYSNAYPILKKYGLKATVFVISGKIGTSNYLVESQLKEMSQNGIDIEDHTVTHGYLSKMTYDQQVSELQDSKKALEQITGKSVDYVAYPYGDYDANTLRAATAIGYKLGFLEDGGTAKVTDPVLEVPRSYVSAKNTLNDFIQIVQSK</sequence>
<evidence type="ECO:0000259" key="3">
    <source>
        <dbReference type="PROSITE" id="PS51677"/>
    </source>
</evidence>
<dbReference type="GO" id="GO:0005576">
    <property type="term" value="C:extracellular region"/>
    <property type="evidence" value="ECO:0007669"/>
    <property type="project" value="UniProtKB-SubCell"/>
</dbReference>
<name>E6U3K3_ETHHY</name>
<dbReference type="eggNOG" id="COG0726">
    <property type="taxonomic scope" value="Bacteria"/>
</dbReference>
<dbReference type="SUPFAM" id="SSF49373">
    <property type="entry name" value="Invasin/intimin cell-adhesion fragments"/>
    <property type="match status" value="1"/>
</dbReference>
<feature type="domain" description="NodB homology" evidence="3">
    <location>
        <begin position="202"/>
        <end position="361"/>
    </location>
</feature>
<dbReference type="CDD" id="cd10918">
    <property type="entry name" value="CE4_NodB_like_5s_6s"/>
    <property type="match status" value="1"/>
</dbReference>
<dbReference type="KEGG" id="eha:Ethha_2086"/>
<evidence type="ECO:0000256" key="1">
    <source>
        <dbReference type="ARBA" id="ARBA00004613"/>
    </source>
</evidence>
<dbReference type="InterPro" id="IPR003343">
    <property type="entry name" value="Big_2"/>
</dbReference>
<dbReference type="Proteomes" id="UP000001551">
    <property type="component" value="Chromosome"/>
</dbReference>
<reference evidence="4 5" key="1">
    <citation type="submission" date="2010-12" db="EMBL/GenBank/DDBJ databases">
        <title>Complete sequence of Ethanoligenens harbinense YUAN-3.</title>
        <authorList>
            <person name="Lucas S."/>
            <person name="Copeland A."/>
            <person name="Lapidus A."/>
            <person name="Cheng J.-F."/>
            <person name="Bruce D."/>
            <person name="Goodwin L."/>
            <person name="Pitluck S."/>
            <person name="Chertkov O."/>
            <person name="Misra M."/>
            <person name="Detter J.C."/>
            <person name="Han C."/>
            <person name="Tapia R."/>
            <person name="Land M."/>
            <person name="Hauser L."/>
            <person name="Jeffries C."/>
            <person name="Kyrpides N."/>
            <person name="Ivanova N."/>
            <person name="Mikhailova N."/>
            <person name="Wang A."/>
            <person name="Mouttaki H."/>
            <person name="He Z."/>
            <person name="Zhou J."/>
            <person name="Hemme C.L."/>
            <person name="Woyke T."/>
        </authorList>
    </citation>
    <scope>NUCLEOTIDE SEQUENCE [LARGE SCALE GENOMIC DNA]</scope>
    <source>
        <strain evidence="5">DSM 18485 / JCM 12961 / CGMCC 1.5033 / YUAN-3</strain>
    </source>
</reference>
<organism evidence="4 5">
    <name type="scientific">Ethanoligenens harbinense (strain DSM 18485 / JCM 12961 / CGMCC 1.5033 / YUAN-3)</name>
    <dbReference type="NCBI Taxonomy" id="663278"/>
    <lineage>
        <taxon>Bacteria</taxon>
        <taxon>Bacillati</taxon>
        <taxon>Bacillota</taxon>
        <taxon>Clostridia</taxon>
        <taxon>Eubacteriales</taxon>
        <taxon>Oscillospiraceae</taxon>
        <taxon>Ethanoligenens</taxon>
    </lineage>
</organism>
<dbReference type="EMBL" id="CP002400">
    <property type="protein sequence ID" value="ADU27603.1"/>
    <property type="molecule type" value="Genomic_DNA"/>
</dbReference>
<accession>E6U3K3</accession>
<dbReference type="GO" id="GO:0005975">
    <property type="term" value="P:carbohydrate metabolic process"/>
    <property type="evidence" value="ECO:0007669"/>
    <property type="project" value="InterPro"/>
</dbReference>
<evidence type="ECO:0000313" key="5">
    <source>
        <dbReference type="Proteomes" id="UP000001551"/>
    </source>
</evidence>
<dbReference type="GO" id="GO:0016810">
    <property type="term" value="F:hydrolase activity, acting on carbon-nitrogen (but not peptide) bonds"/>
    <property type="evidence" value="ECO:0007669"/>
    <property type="project" value="InterPro"/>
</dbReference>
<comment type="subcellular location">
    <subcellularLocation>
        <location evidence="1">Secreted</location>
    </subcellularLocation>
</comment>
<evidence type="ECO:0000313" key="4">
    <source>
        <dbReference type="EMBL" id="ADU27603.1"/>
    </source>
</evidence>
<proteinExistence type="predicted"/>
<gene>
    <name evidence="4" type="ordered locus">Ethha_2086</name>
</gene>
<dbReference type="PROSITE" id="PS51677">
    <property type="entry name" value="NODB"/>
    <property type="match status" value="1"/>
</dbReference>
<dbReference type="RefSeq" id="WP_013485951.1">
    <property type="nucleotide sequence ID" value="NC_014828.1"/>
</dbReference>
<dbReference type="InterPro" id="IPR051398">
    <property type="entry name" value="Polysacch_Deacetylase"/>
</dbReference>
<dbReference type="InterPro" id="IPR011330">
    <property type="entry name" value="Glyco_hydro/deAcase_b/a-brl"/>
</dbReference>
<dbReference type="Gene3D" id="2.60.40.1080">
    <property type="match status" value="1"/>
</dbReference>
<dbReference type="Pfam" id="PF01522">
    <property type="entry name" value="Polysacc_deac_1"/>
    <property type="match status" value="1"/>
</dbReference>
<dbReference type="STRING" id="663278.Ethha_2086"/>
<dbReference type="PANTHER" id="PTHR34216:SF3">
    <property type="entry name" value="POLY-BETA-1,6-N-ACETYL-D-GLUCOSAMINE N-DEACETYLASE"/>
    <property type="match status" value="1"/>
</dbReference>
<dbReference type="eggNOG" id="COG5492">
    <property type="taxonomic scope" value="Bacteria"/>
</dbReference>
<dbReference type="Pfam" id="PF02368">
    <property type="entry name" value="Big_2"/>
    <property type="match status" value="1"/>
</dbReference>
<dbReference type="Gene3D" id="3.20.20.370">
    <property type="entry name" value="Glycoside hydrolase/deacetylase"/>
    <property type="match status" value="1"/>
</dbReference>